<dbReference type="EMBL" id="FM204884">
    <property type="protein sequence ID" value="CAW98912.1"/>
    <property type="molecule type" value="Genomic_DNA"/>
</dbReference>
<protein>
    <submittedName>
        <fullName evidence="12">Lantibiotic transport/processing ATP-binding protein</fullName>
    </submittedName>
</protein>
<dbReference type="PROSITE" id="PS50893">
    <property type="entry name" value="ABC_TRANSPORTER_2"/>
    <property type="match status" value="1"/>
</dbReference>
<gene>
    <name evidence="12" type="ordered locus">SZO_07670</name>
</gene>
<dbReference type="CDD" id="cd02425">
    <property type="entry name" value="Peptidase_C39F"/>
    <property type="match status" value="1"/>
</dbReference>
<dbReference type="PANTHER" id="PTHR24221">
    <property type="entry name" value="ATP-BINDING CASSETTE SUB-FAMILY B"/>
    <property type="match status" value="1"/>
</dbReference>
<dbReference type="PROSITE" id="PS50929">
    <property type="entry name" value="ABC_TM1F"/>
    <property type="match status" value="1"/>
</dbReference>
<dbReference type="Proteomes" id="UP000001368">
    <property type="component" value="Chromosome"/>
</dbReference>
<dbReference type="InterPro" id="IPR033839">
    <property type="entry name" value="Lacticin_481_peptidase"/>
</dbReference>
<dbReference type="CDD" id="cd03228">
    <property type="entry name" value="ABCC_MRP_Like"/>
    <property type="match status" value="1"/>
</dbReference>
<dbReference type="GO" id="GO:0006508">
    <property type="term" value="P:proteolysis"/>
    <property type="evidence" value="ECO:0007669"/>
    <property type="project" value="InterPro"/>
</dbReference>
<dbReference type="Gene3D" id="3.40.50.300">
    <property type="entry name" value="P-loop containing nucleotide triphosphate hydrolases"/>
    <property type="match status" value="1"/>
</dbReference>
<dbReference type="GO" id="GO:0008234">
    <property type="term" value="F:cysteine-type peptidase activity"/>
    <property type="evidence" value="ECO:0007669"/>
    <property type="project" value="UniProtKB-KW"/>
</dbReference>
<feature type="transmembrane region" description="Helical" evidence="8">
    <location>
        <begin position="384"/>
        <end position="403"/>
    </location>
</feature>
<evidence type="ECO:0000259" key="11">
    <source>
        <dbReference type="PROSITE" id="PS50990"/>
    </source>
</evidence>
<dbReference type="KEGG" id="seq:SZO_07670"/>
<dbReference type="GO" id="GO:0005524">
    <property type="term" value="F:ATP binding"/>
    <property type="evidence" value="ECO:0007669"/>
    <property type="project" value="UniProtKB-KW"/>
</dbReference>
<dbReference type="InterPro" id="IPR003593">
    <property type="entry name" value="AAA+_ATPase"/>
</dbReference>
<name>C0MDU4_STRS7</name>
<feature type="transmembrane region" description="Helical" evidence="8">
    <location>
        <begin position="164"/>
        <end position="183"/>
    </location>
</feature>
<dbReference type="MEROPS" id="C39.003"/>
<dbReference type="InterPro" id="IPR005074">
    <property type="entry name" value="Peptidase_C39"/>
</dbReference>
<dbReference type="Pfam" id="PF00005">
    <property type="entry name" value="ABC_tran"/>
    <property type="match status" value="1"/>
</dbReference>
<evidence type="ECO:0000256" key="5">
    <source>
        <dbReference type="ARBA" id="ARBA00022840"/>
    </source>
</evidence>
<dbReference type="GO" id="GO:0140359">
    <property type="term" value="F:ABC-type transporter activity"/>
    <property type="evidence" value="ECO:0007669"/>
    <property type="project" value="InterPro"/>
</dbReference>
<dbReference type="AlphaFoldDB" id="C0MDU4"/>
<dbReference type="InterPro" id="IPR027417">
    <property type="entry name" value="P-loop_NTPase"/>
</dbReference>
<evidence type="ECO:0000313" key="12">
    <source>
        <dbReference type="EMBL" id="CAW98912.1"/>
    </source>
</evidence>
<sequence>MQKGRKTMKIILQNNEEDCLLACYTMMLNDLGHQVPLHEVCNKDSLPADGLSLSYLLTLNDRFGVTINAYRTSFDDLLKIYKETKRRMIIHWNNDHFVVLEKIKSDRVLIVDPAIGRIRYHKSEFMEHYSGTMVMVNKGNGFKPERYKPIFWSYFKKTLQVKPIALFILSLLFIQASVLLFSINLRQMLTDEFKFSANLFLLSFVLVFQLLGYFVKNRALNKYNKDFDKYYSKELFTRLLKKPLLYFRNHLSGGVSEKINLKSTLRDNVTLKIIPSFISLISALVIFIYLMTISVKLTVILVVMISVYSIFSILLYYKQSEYNQTYLQYLIDFNSELQTDLDDIDYIKIMRKEDKVFNSWVTVNNKVTTKYSQILRIENLSQSIGTIFNYISLSSIIVISVYYNNYIEVSLSDLLVYQTSISLLIAAIEQVKGAIFEILRLEIYAEKQSDLLKDSAPITVPSSESNDYLIQTDKLNFSYGNKPMYKNINLTIKKGEKIAIVGKSGSGKSTLLLLLAGMLRYNGSIRYGIVGFEDYLSVVLQNMTLRKGSVLENLEWTSNDLSPLYQILKDTAADEVISQLPNKIYSKLLKQGKNLSGGQIQKLLIAKSLIKENGIVFWDEAFSNLDEHSKNRIYENVLQSSRYSDKTMLIVSHHLDIVNFVDYVIFIDEESGEVIKDNHKNLIKTNVNYSKFIRSSF</sequence>
<feature type="transmembrane region" description="Helical" evidence="8">
    <location>
        <begin position="269"/>
        <end position="291"/>
    </location>
</feature>
<keyword evidence="4" id="KW-0378">Hydrolase</keyword>
<keyword evidence="2 8" id="KW-0812">Transmembrane</keyword>
<evidence type="ECO:0000259" key="10">
    <source>
        <dbReference type="PROSITE" id="PS50929"/>
    </source>
</evidence>
<keyword evidence="4" id="KW-0645">Protease</keyword>
<dbReference type="InterPro" id="IPR011527">
    <property type="entry name" value="ABC1_TM_dom"/>
</dbReference>
<evidence type="ECO:0000256" key="8">
    <source>
        <dbReference type="SAM" id="Phobius"/>
    </source>
</evidence>
<dbReference type="SMART" id="SM00382">
    <property type="entry name" value="AAA"/>
    <property type="match status" value="1"/>
</dbReference>
<evidence type="ECO:0000256" key="2">
    <source>
        <dbReference type="ARBA" id="ARBA00022692"/>
    </source>
</evidence>
<feature type="transmembrane region" description="Helical" evidence="8">
    <location>
        <begin position="297"/>
        <end position="317"/>
    </location>
</feature>
<dbReference type="SUPFAM" id="SSF52540">
    <property type="entry name" value="P-loop containing nucleoside triphosphate hydrolases"/>
    <property type="match status" value="1"/>
</dbReference>
<evidence type="ECO:0000256" key="6">
    <source>
        <dbReference type="ARBA" id="ARBA00022989"/>
    </source>
</evidence>
<evidence type="ECO:0000256" key="1">
    <source>
        <dbReference type="ARBA" id="ARBA00004651"/>
    </source>
</evidence>
<keyword evidence="4" id="KW-0788">Thiol protease</keyword>
<dbReference type="InterPro" id="IPR003439">
    <property type="entry name" value="ABC_transporter-like_ATP-bd"/>
</dbReference>
<dbReference type="Gene3D" id="3.90.70.10">
    <property type="entry name" value="Cysteine proteinases"/>
    <property type="match status" value="1"/>
</dbReference>
<dbReference type="GO" id="GO:0016887">
    <property type="term" value="F:ATP hydrolysis activity"/>
    <property type="evidence" value="ECO:0007669"/>
    <property type="project" value="InterPro"/>
</dbReference>
<evidence type="ECO:0000256" key="7">
    <source>
        <dbReference type="ARBA" id="ARBA00023136"/>
    </source>
</evidence>
<dbReference type="GO" id="GO:0005886">
    <property type="term" value="C:plasma membrane"/>
    <property type="evidence" value="ECO:0007669"/>
    <property type="project" value="UniProtKB-SubCell"/>
</dbReference>
<feature type="domain" description="ABC transporter" evidence="9">
    <location>
        <begin position="470"/>
        <end position="694"/>
    </location>
</feature>
<reference evidence="12 13" key="1">
    <citation type="journal article" date="2009" name="PLoS Pathog.">
        <title>Genomic evidence for the evolution of Streptococcus equi: host restriction, increased virulence, and genetic exchange with human pathogens.</title>
        <authorList>
            <person name="Holden M.T.G."/>
            <person name="Heather Z."/>
            <person name="Paillot R."/>
            <person name="Steward K.F."/>
            <person name="Webb K."/>
            <person name="Ainslie F."/>
            <person name="Jourdan T."/>
            <person name="Bason N.C."/>
            <person name="Holroyd N.E."/>
            <person name="Mungall K."/>
            <person name="Quail M.A."/>
            <person name="Sanders M."/>
            <person name="Simmonds M."/>
            <person name="Willey D."/>
            <person name="Brooks K."/>
            <person name="Aanensen D.M."/>
            <person name="Spratt B.G."/>
            <person name="Jolley K.A."/>
            <person name="Maiden M.C.J."/>
            <person name="Kehoe M."/>
            <person name="Chanter N."/>
            <person name="Bentley S.D."/>
            <person name="Robinson C."/>
            <person name="Maskell D.J."/>
            <person name="Parkhill J."/>
            <person name="Waller A.S."/>
        </authorList>
    </citation>
    <scope>NUCLEOTIDE SEQUENCE [LARGE SCALE GENOMIC DNA]</scope>
    <source>
        <strain evidence="12 13">H70</strain>
    </source>
</reference>
<feature type="domain" description="ABC transmembrane type-1" evidence="10">
    <location>
        <begin position="165"/>
        <end position="431"/>
    </location>
</feature>
<dbReference type="eggNOG" id="COG2274">
    <property type="taxonomic scope" value="Bacteria"/>
</dbReference>
<dbReference type="SUPFAM" id="SSF90123">
    <property type="entry name" value="ABC transporter transmembrane region"/>
    <property type="match status" value="1"/>
</dbReference>
<keyword evidence="7 8" id="KW-0472">Membrane</keyword>
<dbReference type="InterPro" id="IPR017871">
    <property type="entry name" value="ABC_transporter-like_CS"/>
</dbReference>
<evidence type="ECO:0000256" key="3">
    <source>
        <dbReference type="ARBA" id="ARBA00022741"/>
    </source>
</evidence>
<feature type="transmembrane region" description="Helical" evidence="8">
    <location>
        <begin position="195"/>
        <end position="215"/>
    </location>
</feature>
<dbReference type="InterPro" id="IPR036640">
    <property type="entry name" value="ABC1_TM_sf"/>
</dbReference>
<evidence type="ECO:0000256" key="4">
    <source>
        <dbReference type="ARBA" id="ARBA00022807"/>
    </source>
</evidence>
<dbReference type="Gene3D" id="1.20.1560.10">
    <property type="entry name" value="ABC transporter type 1, transmembrane domain"/>
    <property type="match status" value="1"/>
</dbReference>
<feature type="domain" description="Peptidase C39" evidence="11">
    <location>
        <begin position="13"/>
        <end position="136"/>
    </location>
</feature>
<keyword evidence="5 12" id="KW-0067">ATP-binding</keyword>
<dbReference type="PROSITE" id="PS50990">
    <property type="entry name" value="PEPTIDASE_C39"/>
    <property type="match status" value="1"/>
</dbReference>
<evidence type="ECO:0000313" key="13">
    <source>
        <dbReference type="Proteomes" id="UP000001368"/>
    </source>
</evidence>
<dbReference type="Pfam" id="PF00664">
    <property type="entry name" value="ABC_membrane"/>
    <property type="match status" value="1"/>
</dbReference>
<dbReference type="Pfam" id="PF03412">
    <property type="entry name" value="Peptidase_C39"/>
    <property type="match status" value="1"/>
</dbReference>
<evidence type="ECO:0000259" key="9">
    <source>
        <dbReference type="PROSITE" id="PS50893"/>
    </source>
</evidence>
<organism evidence="13">
    <name type="scientific">Streptococcus equi subsp. zooepidemicus (strain H70)</name>
    <dbReference type="NCBI Taxonomy" id="553483"/>
    <lineage>
        <taxon>Bacteria</taxon>
        <taxon>Bacillati</taxon>
        <taxon>Bacillota</taxon>
        <taxon>Bacilli</taxon>
        <taxon>Lactobacillales</taxon>
        <taxon>Streptococcaceae</taxon>
        <taxon>Streptococcus</taxon>
    </lineage>
</organism>
<dbReference type="InterPro" id="IPR039421">
    <property type="entry name" value="Type_1_exporter"/>
</dbReference>
<dbReference type="PANTHER" id="PTHR24221:SF503">
    <property type="entry name" value="MITOCHONDRIAL POTASSIUM CHANNEL ATP-BINDING SUBUNIT"/>
    <property type="match status" value="1"/>
</dbReference>
<proteinExistence type="predicted"/>
<keyword evidence="6 8" id="KW-1133">Transmembrane helix</keyword>
<dbReference type="PROSITE" id="PS00211">
    <property type="entry name" value="ABC_TRANSPORTER_1"/>
    <property type="match status" value="1"/>
</dbReference>
<accession>C0MDU4</accession>
<comment type="subcellular location">
    <subcellularLocation>
        <location evidence="1">Cell membrane</location>
        <topology evidence="1">Multi-pass membrane protein</topology>
    </subcellularLocation>
</comment>
<keyword evidence="3" id="KW-0547">Nucleotide-binding</keyword>
<dbReference type="HOGENOM" id="CLU_000604_95_3_9"/>